<dbReference type="InterPro" id="IPR007492">
    <property type="entry name" value="LytTR_DNA-bd_dom"/>
</dbReference>
<keyword evidence="5" id="KW-0614">Plasmid</keyword>
<accession>A0ABN6GQ71</accession>
<dbReference type="RefSeq" id="WP_035147751.1">
    <property type="nucleotide sequence ID" value="NZ_AP024686.1"/>
</dbReference>
<evidence type="ECO:0000256" key="1">
    <source>
        <dbReference type="ARBA" id="ARBA00022490"/>
    </source>
</evidence>
<protein>
    <recommendedName>
        <fullName evidence="4">HTH LytTR-type domain-containing protein</fullName>
    </recommendedName>
</protein>
<dbReference type="Proteomes" id="UP000825100">
    <property type="component" value="Plasmid WDN19_con2"/>
</dbReference>
<proteinExistence type="predicted"/>
<dbReference type="Gene3D" id="2.40.50.1020">
    <property type="entry name" value="LytTr DNA-binding domain"/>
    <property type="match status" value="1"/>
</dbReference>
<evidence type="ECO:0000256" key="2">
    <source>
        <dbReference type="ARBA" id="ARBA00023012"/>
    </source>
</evidence>
<keyword evidence="1" id="KW-0963">Cytoplasm</keyword>
<keyword evidence="6" id="KW-1185">Reference proteome</keyword>
<dbReference type="InterPro" id="IPR046947">
    <property type="entry name" value="LytR-like"/>
</dbReference>
<evidence type="ECO:0000313" key="5">
    <source>
        <dbReference type="EMBL" id="BCX31504.1"/>
    </source>
</evidence>
<dbReference type="SMART" id="SM00850">
    <property type="entry name" value="LytTR"/>
    <property type="match status" value="1"/>
</dbReference>
<geneLocation type="plasmid" evidence="5 6">
    <name>WDN19_con2</name>
</geneLocation>
<dbReference type="Pfam" id="PF04397">
    <property type="entry name" value="LytTR"/>
    <property type="match status" value="1"/>
</dbReference>
<evidence type="ECO:0000256" key="3">
    <source>
        <dbReference type="ARBA" id="ARBA00023159"/>
    </source>
</evidence>
<dbReference type="PANTHER" id="PTHR37299">
    <property type="entry name" value="TRANSCRIPTIONAL REGULATOR-RELATED"/>
    <property type="match status" value="1"/>
</dbReference>
<reference evidence="5 6" key="1">
    <citation type="submission" date="2021-05" db="EMBL/GenBank/DDBJ databases">
        <title>Complete Genome Sequence of Latilactobacillus sp. Strain WDN19, a High D-Aspartate-producing Lactic Acid Bacterium Isolated from a Japanese Pickle.</title>
        <authorList>
            <person name="Kajitani K."/>
            <person name="Takahashi S."/>
        </authorList>
    </citation>
    <scope>NUCLEOTIDE SEQUENCE [LARGE SCALE GENOMIC DNA]</scope>
    <source>
        <strain evidence="5 6">WDN19</strain>
        <plasmid evidence="5 6">WDN19_con2</plasmid>
    </source>
</reference>
<name>A0ABN6GQ71_LATCU</name>
<organism evidence="5 6">
    <name type="scientific">Latilactobacillus curvatus</name>
    <name type="common">Lactobacillus curvatus</name>
    <dbReference type="NCBI Taxonomy" id="28038"/>
    <lineage>
        <taxon>Bacteria</taxon>
        <taxon>Bacillati</taxon>
        <taxon>Bacillota</taxon>
        <taxon>Bacilli</taxon>
        <taxon>Lactobacillales</taxon>
        <taxon>Lactobacillaceae</taxon>
        <taxon>Latilactobacillus</taxon>
    </lineage>
</organism>
<keyword evidence="2" id="KW-0902">Two-component regulatory system</keyword>
<feature type="domain" description="HTH LytTR-type" evidence="4">
    <location>
        <begin position="6"/>
        <end position="108"/>
    </location>
</feature>
<dbReference type="PROSITE" id="PS50930">
    <property type="entry name" value="HTH_LYTTR"/>
    <property type="match status" value="1"/>
</dbReference>
<keyword evidence="3" id="KW-0010">Activator</keyword>
<dbReference type="EMBL" id="AP024686">
    <property type="protein sequence ID" value="BCX31504.1"/>
    <property type="molecule type" value="Genomic_DNA"/>
</dbReference>
<evidence type="ECO:0000313" key="6">
    <source>
        <dbReference type="Proteomes" id="UP000825100"/>
    </source>
</evidence>
<evidence type="ECO:0000259" key="4">
    <source>
        <dbReference type="PROSITE" id="PS50930"/>
    </source>
</evidence>
<dbReference type="PANTHER" id="PTHR37299:SF3">
    <property type="entry name" value="STAGE 0 SPORULATION PROTEIN A HOMOLOG"/>
    <property type="match status" value="1"/>
</dbReference>
<sequence length="109" mass="12448">MSSKNIIVKIGQNICKISISDILFVSTNPNHDHSVILETTNDSLPTYGIISQYEEFKNLFRCHKSFVVNLNNIGTIDKSSRTITFKNSSKHCQISRRLMKPIMDTWLGM</sequence>
<gene>
    <name evidence="5" type="ORF">LTWDN19_20710</name>
</gene>